<organism evidence="1 2">
    <name type="scientific">Enhygromyxa salina</name>
    <dbReference type="NCBI Taxonomy" id="215803"/>
    <lineage>
        <taxon>Bacteria</taxon>
        <taxon>Pseudomonadati</taxon>
        <taxon>Myxococcota</taxon>
        <taxon>Polyangia</taxon>
        <taxon>Nannocystales</taxon>
        <taxon>Nannocystaceae</taxon>
        <taxon>Enhygromyxa</taxon>
    </lineage>
</organism>
<sequence length="106" mass="11681">MTSIRTLAISDGGAPNALQRQELFTTLLEGKAKSAVVTSVLTNRLKRGIATAIFWLNPNFRAYPPDQFDNALAHLEVSDHREAVLRTLREMGHKLAPLDTLKAIEG</sequence>
<accession>A0A2S9YJJ8</accession>
<protein>
    <submittedName>
        <fullName evidence="1">Uncharacterized protein</fullName>
    </submittedName>
</protein>
<gene>
    <name evidence="1" type="ORF">ENSA5_03940</name>
</gene>
<evidence type="ECO:0000313" key="1">
    <source>
        <dbReference type="EMBL" id="PRQ05275.1"/>
    </source>
</evidence>
<proteinExistence type="predicted"/>
<dbReference type="Proteomes" id="UP000237968">
    <property type="component" value="Unassembled WGS sequence"/>
</dbReference>
<dbReference type="AlphaFoldDB" id="A0A2S9YJJ8"/>
<comment type="caution">
    <text evidence="1">The sequence shown here is derived from an EMBL/GenBank/DDBJ whole genome shotgun (WGS) entry which is preliminary data.</text>
</comment>
<keyword evidence="2" id="KW-1185">Reference proteome</keyword>
<reference evidence="1 2" key="1">
    <citation type="submission" date="2018-03" db="EMBL/GenBank/DDBJ databases">
        <title>Draft Genome Sequences of the Obligatory Marine Myxobacteria Enhygromyxa salina SWB005.</title>
        <authorList>
            <person name="Poehlein A."/>
            <person name="Moghaddam J.A."/>
            <person name="Harms H."/>
            <person name="Alanjari M."/>
            <person name="Koenig G.M."/>
            <person name="Daniel R."/>
            <person name="Schaeberle T.F."/>
        </authorList>
    </citation>
    <scope>NUCLEOTIDE SEQUENCE [LARGE SCALE GENOMIC DNA]</scope>
    <source>
        <strain evidence="1 2">SWB005</strain>
    </source>
</reference>
<evidence type="ECO:0000313" key="2">
    <source>
        <dbReference type="Proteomes" id="UP000237968"/>
    </source>
</evidence>
<dbReference type="EMBL" id="PVNK01000017">
    <property type="protein sequence ID" value="PRQ05275.1"/>
    <property type="molecule type" value="Genomic_DNA"/>
</dbReference>
<name>A0A2S9YJJ8_9BACT</name>